<dbReference type="PROSITE" id="PS00086">
    <property type="entry name" value="CYTOCHROME_P450"/>
    <property type="match status" value="1"/>
</dbReference>
<evidence type="ECO:0000256" key="5">
    <source>
        <dbReference type="ARBA" id="ARBA00023004"/>
    </source>
</evidence>
<keyword evidence="3 7" id="KW-0479">Metal-binding</keyword>
<dbReference type="GO" id="GO:0005506">
    <property type="term" value="F:iron ion binding"/>
    <property type="evidence" value="ECO:0007669"/>
    <property type="project" value="InterPro"/>
</dbReference>
<dbReference type="SUPFAM" id="SSF48264">
    <property type="entry name" value="Cytochrome P450"/>
    <property type="match status" value="1"/>
</dbReference>
<organism evidence="8 9">
    <name type="scientific">Mycobacterium timonense</name>
    <dbReference type="NCBI Taxonomy" id="701043"/>
    <lineage>
        <taxon>Bacteria</taxon>
        <taxon>Bacillati</taxon>
        <taxon>Actinomycetota</taxon>
        <taxon>Actinomycetes</taxon>
        <taxon>Mycobacteriales</taxon>
        <taxon>Mycobacteriaceae</taxon>
        <taxon>Mycobacterium</taxon>
        <taxon>Mycobacterium avium complex (MAC)</taxon>
    </lineage>
</organism>
<accession>A0A7I9ZC06</accession>
<dbReference type="Pfam" id="PF00067">
    <property type="entry name" value="p450"/>
    <property type="match status" value="1"/>
</dbReference>
<evidence type="ECO:0000313" key="9">
    <source>
        <dbReference type="Proteomes" id="UP000465301"/>
    </source>
</evidence>
<dbReference type="Proteomes" id="UP000465301">
    <property type="component" value="Unassembled WGS sequence"/>
</dbReference>
<dbReference type="AlphaFoldDB" id="A0A7I9ZC06"/>
<gene>
    <name evidence="8" type="ORF">MTIM_42270</name>
</gene>
<protein>
    <submittedName>
        <fullName evidence="8">Cytochrome P450</fullName>
    </submittedName>
</protein>
<dbReference type="InterPro" id="IPR001128">
    <property type="entry name" value="Cyt_P450"/>
</dbReference>
<evidence type="ECO:0000256" key="7">
    <source>
        <dbReference type="RuleBase" id="RU000461"/>
    </source>
</evidence>
<dbReference type="GO" id="GO:0016705">
    <property type="term" value="F:oxidoreductase activity, acting on paired donors, with incorporation or reduction of molecular oxygen"/>
    <property type="evidence" value="ECO:0007669"/>
    <property type="project" value="InterPro"/>
</dbReference>
<dbReference type="PRINTS" id="PR00359">
    <property type="entry name" value="BP450"/>
</dbReference>
<dbReference type="InterPro" id="IPR017972">
    <property type="entry name" value="Cyt_P450_CS"/>
</dbReference>
<evidence type="ECO:0000256" key="1">
    <source>
        <dbReference type="ARBA" id="ARBA00010617"/>
    </source>
</evidence>
<comment type="similarity">
    <text evidence="1 7">Belongs to the cytochrome P450 family.</text>
</comment>
<name>A0A7I9ZC06_9MYCO</name>
<dbReference type="PANTHER" id="PTHR46696">
    <property type="entry name" value="P450, PUTATIVE (EUROFUNG)-RELATED"/>
    <property type="match status" value="1"/>
</dbReference>
<comment type="caution">
    <text evidence="8">The sequence shown here is derived from an EMBL/GenBank/DDBJ whole genome shotgun (WGS) entry which is preliminary data.</text>
</comment>
<dbReference type="RefSeq" id="WP_014712529.1">
    <property type="nucleotide sequence ID" value="NZ_BLLA01000001.1"/>
</dbReference>
<dbReference type="GO" id="GO:0004497">
    <property type="term" value="F:monooxygenase activity"/>
    <property type="evidence" value="ECO:0007669"/>
    <property type="project" value="UniProtKB-KW"/>
</dbReference>
<evidence type="ECO:0000256" key="3">
    <source>
        <dbReference type="ARBA" id="ARBA00022723"/>
    </source>
</evidence>
<keyword evidence="2 7" id="KW-0349">Heme</keyword>
<dbReference type="Gene3D" id="1.10.630.10">
    <property type="entry name" value="Cytochrome P450"/>
    <property type="match status" value="1"/>
</dbReference>
<dbReference type="PANTHER" id="PTHR46696:SF1">
    <property type="entry name" value="CYTOCHROME P450 YJIB-RELATED"/>
    <property type="match status" value="1"/>
</dbReference>
<sequence>MDQTDFSYDPFDAAVMANPLPYYRILRDHHPVYYMPQWDTFALSRFEDIWKVLEVNNGTFVASEGTLPAASVLAQHNSGPVDDPPLHPLPFHAMFDADLYGEIRRTHSRPFRPRSVTDLEGRIRELANERLDLLLPRGSFDLTQDYGGVVVAAIVCELLGIPTDLAPQVLAAVNAGSLAQPGVGVDTGQARPNYFEFLLPAVARRRADRSGPPLDVVDGLLGYHLPDGSALDDMEVATQMLCIFIGGTETVPKIVAHGLWELSRRPDQLAAVRADPEGNVPVAREEMIRYCAPAQWFARTARKPFDIHGQTINPGQRVITLLASASRDEREYPEPDEFIWDRPIRRSLAFGRGQHFCIGYHLARLEIDVLLAEWLRRVPDYAIQDQAATRLPSSFQWGWNNIPVEV</sequence>
<dbReference type="GO" id="GO:0020037">
    <property type="term" value="F:heme binding"/>
    <property type="evidence" value="ECO:0007669"/>
    <property type="project" value="InterPro"/>
</dbReference>
<evidence type="ECO:0000256" key="6">
    <source>
        <dbReference type="ARBA" id="ARBA00023033"/>
    </source>
</evidence>
<dbReference type="EMBL" id="BLLA01000001">
    <property type="protein sequence ID" value="GFG98348.1"/>
    <property type="molecule type" value="Genomic_DNA"/>
</dbReference>
<dbReference type="InterPro" id="IPR036396">
    <property type="entry name" value="Cyt_P450_sf"/>
</dbReference>
<evidence type="ECO:0000256" key="4">
    <source>
        <dbReference type="ARBA" id="ARBA00023002"/>
    </source>
</evidence>
<evidence type="ECO:0000313" key="8">
    <source>
        <dbReference type="EMBL" id="GFG98348.1"/>
    </source>
</evidence>
<keyword evidence="4 7" id="KW-0560">Oxidoreductase</keyword>
<dbReference type="InterPro" id="IPR002397">
    <property type="entry name" value="Cyt_P450_B"/>
</dbReference>
<reference evidence="8 9" key="1">
    <citation type="journal article" date="2019" name="Emerg. Microbes Infect.">
        <title>Comprehensive subspecies identification of 175 nontuberculous mycobacteria species based on 7547 genomic profiles.</title>
        <authorList>
            <person name="Matsumoto Y."/>
            <person name="Kinjo T."/>
            <person name="Motooka D."/>
            <person name="Nabeya D."/>
            <person name="Jung N."/>
            <person name="Uechi K."/>
            <person name="Horii T."/>
            <person name="Iida T."/>
            <person name="Fujita J."/>
            <person name="Nakamura S."/>
        </authorList>
    </citation>
    <scope>NUCLEOTIDE SEQUENCE [LARGE SCALE GENOMIC DNA]</scope>
    <source>
        <strain evidence="8 9">JCM 30726</strain>
    </source>
</reference>
<evidence type="ECO:0000256" key="2">
    <source>
        <dbReference type="ARBA" id="ARBA00022617"/>
    </source>
</evidence>
<keyword evidence="9" id="KW-1185">Reference proteome</keyword>
<keyword evidence="5 7" id="KW-0408">Iron</keyword>
<proteinExistence type="inferred from homology"/>
<keyword evidence="6 7" id="KW-0503">Monooxygenase</keyword>